<evidence type="ECO:0000256" key="4">
    <source>
        <dbReference type="ARBA" id="ARBA00022729"/>
    </source>
</evidence>
<dbReference type="Pfam" id="PF25987">
    <property type="entry name" value="PRRT3"/>
    <property type="match status" value="1"/>
</dbReference>
<dbReference type="Proteomes" id="UP001367676">
    <property type="component" value="Unassembled WGS sequence"/>
</dbReference>
<feature type="transmembrane region" description="Helical" evidence="8">
    <location>
        <begin position="548"/>
        <end position="570"/>
    </location>
</feature>
<dbReference type="InterPro" id="IPR052836">
    <property type="entry name" value="PRRT_domain-containing"/>
</dbReference>
<feature type="compositionally biased region" description="Basic and acidic residues" evidence="7">
    <location>
        <begin position="394"/>
        <end position="403"/>
    </location>
</feature>
<proteinExistence type="predicted"/>
<comment type="subcellular location">
    <subcellularLocation>
        <location evidence="1">Membrane</location>
        <topology evidence="1">Multi-pass membrane protein</topology>
    </subcellularLocation>
</comment>
<sequence length="640" mass="70547">MVVERLNAKAPSPWKPEICESFCRASTVDSAPGAAAFTLANLHAVQFEAYSRSPAFAILRVRKGVAFYRDKGLINSTHVFAGALLSSPSPSYPLPELNLTVYATSNSSGGIHFQWLVPLEGIQSKLRWAFSFHVYLFGCTFFILAVYTFTSVLNIRSQISKKRFMSGINTFLCIFGVSRAISLCLDPYGSIKILPVPITNVVWAIGFPSLTSSFCLLQLAFLHLTKLKFGTKILRIEILLRSIITLHIFSSVLRAVISSLHWSTNIVVINYVCELLFLSWALFLYSSFLYIGYKVFELLDRVPASMLQPDGCQNKGIMQLVMLAPASNLATSVTAALMPTLLGPAASMATNKTFLPAEPAFLATAKEKNDRITKAGSPSNSAATRLGQLKGKQKTFDEVKLQDDSTDPTKSMGQPAKTKKLTWQSSIANDNQNQATIVSSKISSTSNASTSNTKRPILKDASKPHASKKLEANCQAGESKGLQKLASNDAANAVTDCDKESARENDILLHTILNHIAYVNRASGSSESGFAHCSHDATPTSRKKQVRFVLKITYATAVLGFALTLAEFFQKFGPYGLLQYYMKNEEIQPWPWFAFQTFCRSCEILMSSAIANITKQSVANVHRYYKHNPVIMKQRGSMFM</sequence>
<keyword evidence="5 8" id="KW-1133">Transmembrane helix</keyword>
<keyword evidence="3 8" id="KW-0812">Transmembrane</keyword>
<dbReference type="PANTHER" id="PTHR35578:SF6">
    <property type="entry name" value="PROLINE-RICH TRANSMEMBRANE PROTEIN 4"/>
    <property type="match status" value="1"/>
</dbReference>
<feature type="transmembrane region" description="Helical" evidence="8">
    <location>
        <begin position="201"/>
        <end position="222"/>
    </location>
</feature>
<dbReference type="EMBL" id="JBBCAQ010000037">
    <property type="protein sequence ID" value="KAK7573719.1"/>
    <property type="molecule type" value="Genomic_DNA"/>
</dbReference>
<dbReference type="AlphaFoldDB" id="A0AAN9XY23"/>
<feature type="transmembrane region" description="Helical" evidence="8">
    <location>
        <begin position="164"/>
        <end position="181"/>
    </location>
</feature>
<feature type="region of interest" description="Disordered" evidence="7">
    <location>
        <begin position="439"/>
        <end position="466"/>
    </location>
</feature>
<feature type="transmembrane region" description="Helical" evidence="8">
    <location>
        <begin position="268"/>
        <end position="291"/>
    </location>
</feature>
<keyword evidence="2" id="KW-0597">Phosphoprotein</keyword>
<evidence type="ECO:0000256" key="5">
    <source>
        <dbReference type="ARBA" id="ARBA00022989"/>
    </source>
</evidence>
<evidence type="ECO:0000313" key="11">
    <source>
        <dbReference type="Proteomes" id="UP001367676"/>
    </source>
</evidence>
<reference evidence="10 11" key="1">
    <citation type="submission" date="2024-03" db="EMBL/GenBank/DDBJ databases">
        <title>Adaptation during the transition from Ophiocordyceps entomopathogen to insect associate is accompanied by gene loss and intensified selection.</title>
        <authorList>
            <person name="Ward C.M."/>
            <person name="Onetto C.A."/>
            <person name="Borneman A.R."/>
        </authorList>
    </citation>
    <scope>NUCLEOTIDE SEQUENCE [LARGE SCALE GENOMIC DNA]</scope>
    <source>
        <strain evidence="10">AWRI1</strain>
        <tissue evidence="10">Single Adult Female</tissue>
    </source>
</reference>
<evidence type="ECO:0000256" key="6">
    <source>
        <dbReference type="ARBA" id="ARBA00023136"/>
    </source>
</evidence>
<evidence type="ECO:0000256" key="8">
    <source>
        <dbReference type="SAM" id="Phobius"/>
    </source>
</evidence>
<comment type="caution">
    <text evidence="10">The sequence shown here is derived from an EMBL/GenBank/DDBJ whole genome shotgun (WGS) entry which is preliminary data.</text>
</comment>
<keyword evidence="4" id="KW-0732">Signal</keyword>
<feature type="transmembrane region" description="Helical" evidence="8">
    <location>
        <begin position="132"/>
        <end position="152"/>
    </location>
</feature>
<accession>A0AAN9XY23</accession>
<evidence type="ECO:0000313" key="10">
    <source>
        <dbReference type="EMBL" id="KAK7573719.1"/>
    </source>
</evidence>
<keyword evidence="6 8" id="KW-0472">Membrane</keyword>
<dbReference type="PANTHER" id="PTHR35578">
    <property type="entry name" value="PROLINE-RICH TRANSMEMBRANE PROTEIN 4-RELATED"/>
    <property type="match status" value="1"/>
</dbReference>
<organism evidence="10 11">
    <name type="scientific">Parthenolecanium corni</name>
    <dbReference type="NCBI Taxonomy" id="536013"/>
    <lineage>
        <taxon>Eukaryota</taxon>
        <taxon>Metazoa</taxon>
        <taxon>Ecdysozoa</taxon>
        <taxon>Arthropoda</taxon>
        <taxon>Hexapoda</taxon>
        <taxon>Insecta</taxon>
        <taxon>Pterygota</taxon>
        <taxon>Neoptera</taxon>
        <taxon>Paraneoptera</taxon>
        <taxon>Hemiptera</taxon>
        <taxon>Sternorrhyncha</taxon>
        <taxon>Coccoidea</taxon>
        <taxon>Coccidae</taxon>
        <taxon>Parthenolecanium</taxon>
    </lineage>
</organism>
<name>A0AAN9XY23_9HEMI</name>
<evidence type="ECO:0000256" key="7">
    <source>
        <dbReference type="SAM" id="MobiDB-lite"/>
    </source>
</evidence>
<protein>
    <recommendedName>
        <fullName evidence="9">Proline-rich transmembrane protein 3/4 domain-containing protein</fullName>
    </recommendedName>
</protein>
<evidence type="ECO:0000256" key="2">
    <source>
        <dbReference type="ARBA" id="ARBA00022553"/>
    </source>
</evidence>
<feature type="transmembrane region" description="Helical" evidence="8">
    <location>
        <begin position="243"/>
        <end position="262"/>
    </location>
</feature>
<evidence type="ECO:0000259" key="9">
    <source>
        <dbReference type="Pfam" id="PF25987"/>
    </source>
</evidence>
<keyword evidence="11" id="KW-1185">Reference proteome</keyword>
<feature type="region of interest" description="Disordered" evidence="7">
    <location>
        <begin position="368"/>
        <end position="427"/>
    </location>
</feature>
<evidence type="ECO:0000256" key="3">
    <source>
        <dbReference type="ARBA" id="ARBA00022692"/>
    </source>
</evidence>
<evidence type="ECO:0000256" key="1">
    <source>
        <dbReference type="ARBA" id="ARBA00004141"/>
    </source>
</evidence>
<feature type="domain" description="Proline-rich transmembrane protein 3/4" evidence="9">
    <location>
        <begin position="121"/>
        <end position="317"/>
    </location>
</feature>
<dbReference type="InterPro" id="IPR059081">
    <property type="entry name" value="PRRT3-4"/>
</dbReference>
<gene>
    <name evidence="10" type="ORF">V9T40_010910</name>
</gene>
<feature type="compositionally biased region" description="Basic and acidic residues" evidence="7">
    <location>
        <begin position="457"/>
        <end position="466"/>
    </location>
</feature>
<feature type="compositionally biased region" description="Low complexity" evidence="7">
    <location>
        <begin position="439"/>
        <end position="454"/>
    </location>
</feature>